<feature type="domain" description="VPS10" evidence="19">
    <location>
        <begin position="24"/>
        <end position="653"/>
    </location>
</feature>
<keyword evidence="7" id="KW-0732">Signal</keyword>
<evidence type="ECO:0000256" key="2">
    <source>
        <dbReference type="ARBA" id="ARBA00004177"/>
    </source>
</evidence>
<evidence type="ECO:0000256" key="1">
    <source>
        <dbReference type="ARBA" id="ARBA00004162"/>
    </source>
</evidence>
<keyword evidence="18" id="KW-1133">Transmembrane helix</keyword>
<dbReference type="SUPFAM" id="SSF57424">
    <property type="entry name" value="LDL receptor-like module"/>
    <property type="match status" value="9"/>
</dbReference>
<dbReference type="GO" id="GO:0005794">
    <property type="term" value="C:Golgi apparatus"/>
    <property type="evidence" value="ECO:0007669"/>
    <property type="project" value="TreeGrafter"/>
</dbReference>
<evidence type="ECO:0000256" key="9">
    <source>
        <dbReference type="ARBA" id="ARBA00022753"/>
    </source>
</evidence>
<evidence type="ECO:0000256" key="6">
    <source>
        <dbReference type="ARBA" id="ARBA00022583"/>
    </source>
</evidence>
<evidence type="ECO:0000313" key="21">
    <source>
        <dbReference type="Proteomes" id="UP000549394"/>
    </source>
</evidence>
<keyword evidence="9" id="KW-0967">Endosome</keyword>
<feature type="disulfide bond" evidence="16">
    <location>
        <begin position="1215"/>
        <end position="1233"/>
    </location>
</feature>
<keyword evidence="14" id="KW-0325">Glycoprotein</keyword>
<dbReference type="InterPro" id="IPR031778">
    <property type="entry name" value="Sortilin_N"/>
</dbReference>
<dbReference type="SUPFAM" id="SSF49265">
    <property type="entry name" value="Fibronectin type III"/>
    <property type="match status" value="1"/>
</dbReference>
<feature type="disulfide bond" evidence="16">
    <location>
        <begin position="1055"/>
        <end position="1070"/>
    </location>
</feature>
<dbReference type="InterPro" id="IPR006581">
    <property type="entry name" value="VPS10"/>
</dbReference>
<evidence type="ECO:0000313" key="20">
    <source>
        <dbReference type="EMBL" id="CAD5119336.1"/>
    </source>
</evidence>
<keyword evidence="18" id="KW-0812">Transmembrane</keyword>
<dbReference type="InterPro" id="IPR000033">
    <property type="entry name" value="LDLR_classB_rpt"/>
</dbReference>
<feature type="disulfide bond" evidence="16">
    <location>
        <begin position="1141"/>
        <end position="1156"/>
    </location>
</feature>
<dbReference type="InterPro" id="IPR023415">
    <property type="entry name" value="LDLR_class-A_CS"/>
</dbReference>
<keyword evidence="8" id="KW-0677">Repeat</keyword>
<gene>
    <name evidence="20" type="ORF">DGYR_LOCUS7591</name>
</gene>
<keyword evidence="6" id="KW-0254">Endocytosis</keyword>
<dbReference type="InterPro" id="IPR050310">
    <property type="entry name" value="VPS10-sortilin"/>
</dbReference>
<keyword evidence="4" id="KW-1003">Cell membrane</keyword>
<keyword evidence="13" id="KW-0675">Receptor</keyword>
<evidence type="ECO:0000256" key="18">
    <source>
        <dbReference type="SAM" id="Phobius"/>
    </source>
</evidence>
<comment type="caution">
    <text evidence="20">The sequence shown here is derived from an EMBL/GenBank/DDBJ whole genome shotgun (WGS) entry which is preliminary data.</text>
</comment>
<dbReference type="Pfam" id="PF15902">
    <property type="entry name" value="Sortilin-Vps10"/>
    <property type="match status" value="1"/>
</dbReference>
<feature type="disulfide bond" evidence="16">
    <location>
        <begin position="1082"/>
        <end position="1100"/>
    </location>
</feature>
<evidence type="ECO:0000256" key="4">
    <source>
        <dbReference type="ARBA" id="ARBA00022475"/>
    </source>
</evidence>
<accession>A0A7I8VXM8</accession>
<feature type="disulfide bond" evidence="16">
    <location>
        <begin position="1016"/>
        <end position="1031"/>
    </location>
</feature>
<dbReference type="EMBL" id="CAJFCJ010000010">
    <property type="protein sequence ID" value="CAD5119336.1"/>
    <property type="molecule type" value="Genomic_DNA"/>
</dbReference>
<dbReference type="FunFam" id="4.10.400.10:FF:000119">
    <property type="entry name" value="Suppressor of tumorigenicity 14 protein homolog"/>
    <property type="match status" value="1"/>
</dbReference>
<feature type="disulfide bond" evidence="16">
    <location>
        <begin position="997"/>
        <end position="1009"/>
    </location>
</feature>
<evidence type="ECO:0000256" key="17">
    <source>
        <dbReference type="PROSITE-ProRule" id="PRU00461"/>
    </source>
</evidence>
<dbReference type="Pfam" id="PF15901">
    <property type="entry name" value="Sortilin_C"/>
    <property type="match status" value="1"/>
</dbReference>
<dbReference type="OrthoDB" id="443634at2759"/>
<dbReference type="FunFam" id="2.120.10.30:FF:000241">
    <property type="entry name" value="Low-density lipoprotein receptor-related protein 6"/>
    <property type="match status" value="1"/>
</dbReference>
<dbReference type="SMART" id="SM00192">
    <property type="entry name" value="LDLa"/>
    <property type="match status" value="9"/>
</dbReference>
<dbReference type="Gene3D" id="2.10.70.80">
    <property type="match status" value="1"/>
</dbReference>
<feature type="transmembrane region" description="Helical" evidence="18">
    <location>
        <begin position="1978"/>
        <end position="2002"/>
    </location>
</feature>
<dbReference type="GO" id="GO:0005886">
    <property type="term" value="C:plasma membrane"/>
    <property type="evidence" value="ECO:0007669"/>
    <property type="project" value="UniProtKB-SubCell"/>
</dbReference>
<dbReference type="PRINTS" id="PR00261">
    <property type="entry name" value="LDLRECEPTOR"/>
</dbReference>
<feature type="disulfide bond" evidence="16">
    <location>
        <begin position="1208"/>
        <end position="1220"/>
    </location>
</feature>
<evidence type="ECO:0000256" key="3">
    <source>
        <dbReference type="ARBA" id="ARBA00004389"/>
    </source>
</evidence>
<evidence type="ECO:0000256" key="14">
    <source>
        <dbReference type="ARBA" id="ARBA00023180"/>
    </source>
</evidence>
<dbReference type="Gene3D" id="4.10.400.10">
    <property type="entry name" value="Low-density Lipoprotein Receptor"/>
    <property type="match status" value="8"/>
</dbReference>
<feature type="repeat" description="LDL-receptor class B" evidence="17">
    <location>
        <begin position="788"/>
        <end position="832"/>
    </location>
</feature>
<dbReference type="PANTHER" id="PTHR12106">
    <property type="entry name" value="SORTILIN RELATED"/>
    <property type="match status" value="1"/>
</dbReference>
<evidence type="ECO:0000256" key="11">
    <source>
        <dbReference type="ARBA" id="ARBA00023136"/>
    </source>
</evidence>
<dbReference type="GO" id="GO:0006897">
    <property type="term" value="P:endocytosis"/>
    <property type="evidence" value="ECO:0007669"/>
    <property type="project" value="UniProtKB-KW"/>
</dbReference>
<evidence type="ECO:0000256" key="15">
    <source>
        <dbReference type="ARBA" id="ARBA00046288"/>
    </source>
</evidence>
<dbReference type="GO" id="GO:0005768">
    <property type="term" value="C:endosome"/>
    <property type="evidence" value="ECO:0007669"/>
    <property type="project" value="UniProtKB-SubCell"/>
</dbReference>
<keyword evidence="11 18" id="KW-0472">Membrane</keyword>
<feature type="repeat" description="LDL-receptor class B" evidence="17">
    <location>
        <begin position="739"/>
        <end position="787"/>
    </location>
</feature>
<keyword evidence="10" id="KW-0256">Endoplasmic reticulum</keyword>
<reference evidence="20 21" key="1">
    <citation type="submission" date="2020-08" db="EMBL/GenBank/DDBJ databases">
        <authorList>
            <person name="Hejnol A."/>
        </authorList>
    </citation>
    <scope>NUCLEOTIDE SEQUENCE [LARGE SCALE GENOMIC DNA]</scope>
</reference>
<dbReference type="SUPFAM" id="SSF110296">
    <property type="entry name" value="Oligoxyloglucan reducing end-specific cellobiohydrolase"/>
    <property type="match status" value="1"/>
</dbReference>
<dbReference type="Gene3D" id="3.30.60.270">
    <property type="match status" value="1"/>
</dbReference>
<feature type="repeat" description="LDL-receptor class B" evidence="17">
    <location>
        <begin position="695"/>
        <end position="738"/>
    </location>
</feature>
<evidence type="ECO:0000256" key="12">
    <source>
        <dbReference type="ARBA" id="ARBA00023157"/>
    </source>
</evidence>
<dbReference type="FunFam" id="4.10.400.10:FF:000034">
    <property type="entry name" value="Low-density lipoprotein receptor-related protein 2"/>
    <property type="match status" value="1"/>
</dbReference>
<dbReference type="SMART" id="SM00602">
    <property type="entry name" value="VPS10"/>
    <property type="match status" value="1"/>
</dbReference>
<dbReference type="Gene3D" id="2.120.10.30">
    <property type="entry name" value="TolB, C-terminal domain"/>
    <property type="match status" value="1"/>
</dbReference>
<organism evidence="20 21">
    <name type="scientific">Dimorphilus gyrociliatus</name>
    <dbReference type="NCBI Taxonomy" id="2664684"/>
    <lineage>
        <taxon>Eukaryota</taxon>
        <taxon>Metazoa</taxon>
        <taxon>Spiralia</taxon>
        <taxon>Lophotrochozoa</taxon>
        <taxon>Annelida</taxon>
        <taxon>Polychaeta</taxon>
        <taxon>Polychaeta incertae sedis</taxon>
        <taxon>Dinophilidae</taxon>
        <taxon>Dimorphilus</taxon>
    </lineage>
</organism>
<dbReference type="SMART" id="SM00135">
    <property type="entry name" value="LY"/>
    <property type="match status" value="5"/>
</dbReference>
<dbReference type="PROSITE" id="PS01209">
    <property type="entry name" value="LDLRA_1"/>
    <property type="match status" value="5"/>
</dbReference>
<feature type="disulfide bond" evidence="16">
    <location>
        <begin position="1321"/>
        <end position="1336"/>
    </location>
</feature>
<dbReference type="Proteomes" id="UP000549394">
    <property type="component" value="Unassembled WGS sequence"/>
</dbReference>
<dbReference type="GO" id="GO:0006892">
    <property type="term" value="P:post-Golgi vesicle-mediated transport"/>
    <property type="evidence" value="ECO:0007669"/>
    <property type="project" value="TreeGrafter"/>
</dbReference>
<keyword evidence="12 16" id="KW-1015">Disulfide bond</keyword>
<evidence type="ECO:0000256" key="10">
    <source>
        <dbReference type="ARBA" id="ARBA00022824"/>
    </source>
</evidence>
<dbReference type="InterPro" id="IPR036116">
    <property type="entry name" value="FN3_sf"/>
</dbReference>
<sequence>MFVHWAGENSDVVIALTKPLESQGKKFKSILYVSRNYGKTFEKQKLGNETINIDRFYYSPLKSSNFIVTDIKNKYIWTSETYLKRTTKHKLKFVPRKISFHPNKVHTIFGFDDENFLTRLWVSEDYGYKWKIVSYGVKEFFLTENTLYVQRTGFVDTNINVYKNNNYIRFDKVLSGVVDFQVKDEYMFATKRAKKTGLELWVAKIHEKFQKTTFPALTQPSNNDPSEANNIEPIVEFYVIDASEGMVMIVGSHKRSDGQLENNLYTSDGTGLIYSLSLRNVVYFNPKSNVSSWLREYVTRPFADVHKVEGLRGYFIASVVNMTNITATNQQSYITMNKGGNWYYIYAPRIRRNGSRSSCYYSWKCYLHLSQNYHSLHPKSRSVPILSKASAPGYVMATGTLGKYMDHTSGRDVNVYFSSDGGYIWRETLSGSHFFEFGDHGGIIVAAEQWEPTNKILYSTDEGESWYPHYFSNEEKLQIYGILTEPGSNTTTFSVFGSLYNKRHSWVLVKVVLNTLFNRTCVKSDYKVWNPKSSRASHCLLGRMLSFKRRIANSNCYNGKTYNDEKVLKNCSCRSSDFECDFGYKKDYLWQSTCSRDPRISESELISHRPQKCPIGSYYYRTKGYRRVAGNTCHGGLAFEYEPEKIMCRSSRLREFMLYSTKSSIYRYEFGVNKTTKVISGLKNIAAVEYDYNENCLYWADTIFDIIQRLCLNKDSKTETLIKQGLDNVESLALDYLGGNLYWIDSGNKRIEMINTRGKFRRVVVQNTKKNPKLLEKPRSIALAPKHGLLFWSDWSANARIMISDMNGQNVKIFVQTGSIKWPNGLAVDESTKRLYWVDGFTKNIKFSTYPSGHTVPVKFKASPHPYAISVFKTEVYWTDWTTNSIYVTDKMSAFRYLSAKNRVFLANITNIMDIKLFSESSQAGNASCSCKYLCGRVPIRNSLRKYPPAPINGSAEKCLCPDTFTKKTVKDNNEICQCEKGETPTKDGCEAGKGDCPKNFFKCDNKKCIFDSWKCDRQDDCGDGSDERNCPKVCTAQQFQCDGGSTCIPLDWKCNNVTECLDKSDEKNCAKKICKSTQFTCGNSECISMSYVCDGDMDCEDGSDEVNCPTFNFTSAKPPSVCKAFQCNSTKDCIPNSWRCDNYKDCPDNSDEIGCKNKCSSTEFSCKTTKICISKSLKCNGYDDCWDGSDEENCPKITTTVKPHNMCNYTSFHCRNHRCIPYSYVCDSINDCHDGGIGSDEESCSQNATEAVITTRDPSVCPKFTFHCLTGSIKCLPSSWVCDGAKDCDDNSDEFDCPTDSCVAPKFFRCSSCILQKQVCDGKVDCADGADERGCSNSTARTCKFDEYNCIGSSLCILRSEICNMFPECPSNEDEKCYSGSFHISSLTSFKKTVKFDIAIKDTKEDMKVFMEIIDMGNPASRLNKTIVYKAKEASHKVIIPNLIPHVKYILYANLIINNTKYFVSDATYRFQTTYEKVIQQFSVQGGDSKAILSWKKPDFKVNYYEVYISNVQMPELSETEQLEITEDDIFGNIIRKTIDLAKGQYLIHILPFTDQGQGKFSPAVQVKIKQCPTVKLIHLMKSLPQILFSDANDVNKLDVKLIPDDLDIFARNLEIKSLKNTYHLKDLSPGMKYTIEFIFHFKGSSDQCSTRKHFKTAGEAIKAPTNIEIEWILKSDYEISFQAFDKKYTYTFYWTSEYKLLDNLDFNHRDVEKISLKDVKTENETITIGKLKLPSCLRIFYMLQVTGPHNVIGELSPIQTFSTREDYNSPPSSLRVGNFKNSSLLQYSADFSWKWNCLLEKAPKSYTMVIGKDDSGDHYSIEVAQGKGQFTKKTIKNLISGAKYHWKVKISGQSSFSEPKSFSYNVIQAPPGFKVFEKGNTIRFIWNKPEYLTEIESYNYIIYKCKNQDEHTCNKLTSIPRGQLDKEIKIRSNHYRCYRIRIKLYESNYPGEFSNPICRIGQVGEHSDKSKSSSNLAIPIAIVAVIVIIVLVAILVFFVMRHRRLQRSLLGYANSIYHSSSGTTVISTDNNLDADDAPIIRGFSDDEPLVVA</sequence>
<dbReference type="Pfam" id="PF00058">
    <property type="entry name" value="Ldl_recept_b"/>
    <property type="match status" value="2"/>
</dbReference>
<feature type="disulfide bond" evidence="16">
    <location>
        <begin position="1283"/>
        <end position="1298"/>
    </location>
</feature>
<dbReference type="SUPFAM" id="SSF63825">
    <property type="entry name" value="YWTD domain"/>
    <property type="match status" value="1"/>
</dbReference>
<comment type="subcellular location">
    <subcellularLocation>
        <location evidence="1">Cell membrane</location>
        <topology evidence="1">Single-pass membrane protein</topology>
    </subcellularLocation>
    <subcellularLocation>
        <location evidence="15">Endomembrane system</location>
        <topology evidence="15">Single-pass type I membrane protein</topology>
    </subcellularLocation>
    <subcellularLocation>
        <location evidence="3">Endoplasmic reticulum membrane</location>
        <topology evidence="3">Single-pass membrane protein</topology>
    </subcellularLocation>
    <subcellularLocation>
        <location evidence="2">Endosome</location>
    </subcellularLocation>
</comment>
<evidence type="ECO:0000256" key="13">
    <source>
        <dbReference type="ARBA" id="ARBA00023170"/>
    </source>
</evidence>
<feature type="disulfide bond" evidence="16">
    <location>
        <begin position="1180"/>
        <end position="1195"/>
    </location>
</feature>
<dbReference type="InterPro" id="IPR036055">
    <property type="entry name" value="LDL_receptor-like_sf"/>
</dbReference>
<comment type="caution">
    <text evidence="16">Lacks conserved residue(s) required for the propagation of feature annotation.</text>
</comment>
<evidence type="ECO:0000256" key="16">
    <source>
        <dbReference type="PROSITE-ProRule" id="PRU00124"/>
    </source>
</evidence>
<feature type="disulfide bond" evidence="16">
    <location>
        <begin position="1094"/>
        <end position="1109"/>
    </location>
</feature>
<keyword evidence="21" id="KW-1185">Reference proteome</keyword>
<dbReference type="Pfam" id="PF00057">
    <property type="entry name" value="Ldl_recept_a"/>
    <property type="match status" value="7"/>
</dbReference>
<evidence type="ECO:0000256" key="8">
    <source>
        <dbReference type="ARBA" id="ARBA00022737"/>
    </source>
</evidence>
<keyword evidence="5" id="KW-0245">EGF-like domain</keyword>
<dbReference type="CDD" id="cd00112">
    <property type="entry name" value="LDLa"/>
    <property type="match status" value="8"/>
</dbReference>
<evidence type="ECO:0000259" key="19">
    <source>
        <dbReference type="SMART" id="SM00602"/>
    </source>
</evidence>
<protein>
    <submittedName>
        <fullName evidence="20">DgyrCDS7956</fullName>
    </submittedName>
</protein>
<name>A0A7I8VXM8_9ANNE</name>
<dbReference type="PROSITE" id="PS51120">
    <property type="entry name" value="LDLRB"/>
    <property type="match status" value="3"/>
</dbReference>
<dbReference type="PANTHER" id="PTHR12106:SF27">
    <property type="entry name" value="SORTILIN-RELATED RECEPTOR"/>
    <property type="match status" value="1"/>
</dbReference>
<dbReference type="PROSITE" id="PS50068">
    <property type="entry name" value="LDLRA_2"/>
    <property type="match status" value="9"/>
</dbReference>
<dbReference type="InterPro" id="IPR002172">
    <property type="entry name" value="LDrepeatLR_classA_rpt"/>
</dbReference>
<feature type="disulfide bond" evidence="16">
    <location>
        <begin position="1004"/>
        <end position="1022"/>
    </location>
</feature>
<evidence type="ECO:0000256" key="5">
    <source>
        <dbReference type="ARBA" id="ARBA00022536"/>
    </source>
</evidence>
<proteinExistence type="predicted"/>
<feature type="disulfide bond" evidence="16">
    <location>
        <begin position="1075"/>
        <end position="1087"/>
    </location>
</feature>
<dbReference type="GO" id="GO:0005789">
    <property type="term" value="C:endoplasmic reticulum membrane"/>
    <property type="evidence" value="ECO:0007669"/>
    <property type="project" value="UniProtKB-SubCell"/>
</dbReference>
<dbReference type="InterPro" id="IPR031777">
    <property type="entry name" value="Sortilin_C"/>
</dbReference>
<dbReference type="InterPro" id="IPR011042">
    <property type="entry name" value="6-blade_b-propeller_TolB-like"/>
</dbReference>
<evidence type="ECO:0000256" key="7">
    <source>
        <dbReference type="ARBA" id="ARBA00022729"/>
    </source>
</evidence>